<dbReference type="GO" id="GO:0005829">
    <property type="term" value="C:cytosol"/>
    <property type="evidence" value="ECO:0007669"/>
    <property type="project" value="TreeGrafter"/>
</dbReference>
<dbReference type="GO" id="GO:0046872">
    <property type="term" value="F:metal ion binding"/>
    <property type="evidence" value="ECO:0007669"/>
    <property type="project" value="UniProtKB-KW"/>
</dbReference>
<organism evidence="12 13">
    <name type="scientific">Candidatus Aphodosoma intestinipullorum</name>
    <dbReference type="NCBI Taxonomy" id="2840674"/>
    <lineage>
        <taxon>Bacteria</taxon>
        <taxon>Pseudomonadati</taxon>
        <taxon>Bacteroidota</taxon>
        <taxon>Bacteroidia</taxon>
        <taxon>Bacteroidales</taxon>
        <taxon>Candidatus Aphodosoma</taxon>
    </lineage>
</organism>
<dbReference type="InterPro" id="IPR023404">
    <property type="entry name" value="rSAM_horseshoe"/>
</dbReference>
<dbReference type="HAMAP" id="MF_01865">
    <property type="entry name" value="MTTase_RimO"/>
    <property type="match status" value="1"/>
</dbReference>
<keyword evidence="6 8" id="KW-0408">Iron</keyword>
<dbReference type="SFLD" id="SFLDS00029">
    <property type="entry name" value="Radical_SAM"/>
    <property type="match status" value="1"/>
</dbReference>
<dbReference type="Gene3D" id="2.40.50.140">
    <property type="entry name" value="Nucleic acid-binding proteins"/>
    <property type="match status" value="1"/>
</dbReference>
<dbReference type="NCBIfam" id="TIGR00089">
    <property type="entry name" value="MiaB/RimO family radical SAM methylthiotransferase"/>
    <property type="match status" value="1"/>
</dbReference>
<keyword evidence="7 8" id="KW-0411">Iron-sulfur</keyword>
<evidence type="ECO:0000256" key="3">
    <source>
        <dbReference type="ARBA" id="ARBA00022679"/>
    </source>
</evidence>
<evidence type="ECO:0000256" key="6">
    <source>
        <dbReference type="ARBA" id="ARBA00023004"/>
    </source>
</evidence>
<dbReference type="EC" id="2.8.4.4" evidence="8"/>
<dbReference type="InterPro" id="IPR020612">
    <property type="entry name" value="Methylthiotransferase_CS"/>
</dbReference>
<keyword evidence="1 8" id="KW-0004">4Fe-4S</keyword>
<accession>A0A940DLE8</accession>
<dbReference type="PROSITE" id="PS50926">
    <property type="entry name" value="TRAM"/>
    <property type="match status" value="1"/>
</dbReference>
<feature type="binding site" evidence="8">
    <location>
        <position position="150"/>
    </location>
    <ligand>
        <name>[4Fe-4S] cluster</name>
        <dbReference type="ChEBI" id="CHEBI:49883"/>
        <label>2</label>
        <note>4Fe-4S-S-AdoMet</note>
    </ligand>
</feature>
<dbReference type="EMBL" id="JADIMV010000142">
    <property type="protein sequence ID" value="MBO8440665.1"/>
    <property type="molecule type" value="Genomic_DNA"/>
</dbReference>
<evidence type="ECO:0000313" key="12">
    <source>
        <dbReference type="EMBL" id="MBO8440665.1"/>
    </source>
</evidence>
<name>A0A940DLE8_9BACT</name>
<dbReference type="InterPro" id="IPR038135">
    <property type="entry name" value="Methylthiotransferase_N_sf"/>
</dbReference>
<dbReference type="InterPro" id="IPR006638">
    <property type="entry name" value="Elp3/MiaA/NifB-like_rSAM"/>
</dbReference>
<dbReference type="FunFam" id="3.80.30.20:FF:000001">
    <property type="entry name" value="tRNA-2-methylthio-N(6)-dimethylallyladenosine synthase 2"/>
    <property type="match status" value="1"/>
</dbReference>
<comment type="cofactor">
    <cofactor evidence="8">
        <name>[4Fe-4S] cluster</name>
        <dbReference type="ChEBI" id="CHEBI:49883"/>
    </cofactor>
    <text evidence="8">Binds 2 [4Fe-4S] clusters. One cluster is coordinated with 3 cysteines and an exchangeable S-adenosyl-L-methionine.</text>
</comment>
<dbReference type="PROSITE" id="PS01278">
    <property type="entry name" value="MTTASE_RADICAL"/>
    <property type="match status" value="1"/>
</dbReference>
<evidence type="ECO:0000256" key="8">
    <source>
        <dbReference type="HAMAP-Rule" id="MF_01865"/>
    </source>
</evidence>
<dbReference type="NCBIfam" id="TIGR01125">
    <property type="entry name" value="30S ribosomal protein S12 methylthiotransferase RimO"/>
    <property type="match status" value="1"/>
</dbReference>
<dbReference type="PROSITE" id="PS51918">
    <property type="entry name" value="RADICAL_SAM"/>
    <property type="match status" value="1"/>
</dbReference>
<dbReference type="InterPro" id="IPR013848">
    <property type="entry name" value="Methylthiotransferase_N"/>
</dbReference>
<dbReference type="InterPro" id="IPR005840">
    <property type="entry name" value="Ribosomal_uS12_MeSTrfase_RimO"/>
</dbReference>
<evidence type="ECO:0000259" key="9">
    <source>
        <dbReference type="PROSITE" id="PS50926"/>
    </source>
</evidence>
<keyword evidence="2 8" id="KW-0963">Cytoplasm</keyword>
<evidence type="ECO:0000256" key="2">
    <source>
        <dbReference type="ARBA" id="ARBA00022490"/>
    </source>
</evidence>
<dbReference type="PANTHER" id="PTHR43837">
    <property type="entry name" value="RIBOSOMAL PROTEIN S12 METHYLTHIOTRANSFERASE RIMO"/>
    <property type="match status" value="1"/>
</dbReference>
<keyword evidence="12" id="KW-0687">Ribonucleoprotein</keyword>
<dbReference type="GO" id="GO:0006400">
    <property type="term" value="P:tRNA modification"/>
    <property type="evidence" value="ECO:0007669"/>
    <property type="project" value="InterPro"/>
</dbReference>
<comment type="function">
    <text evidence="8">Catalyzes the methylthiolation of an aspartic acid residue of ribosomal protein uS12.</text>
</comment>
<evidence type="ECO:0000256" key="5">
    <source>
        <dbReference type="ARBA" id="ARBA00022723"/>
    </source>
</evidence>
<keyword evidence="5 8" id="KW-0479">Metal-binding</keyword>
<reference evidence="12" key="2">
    <citation type="journal article" date="2021" name="PeerJ">
        <title>Extensive microbial diversity within the chicken gut microbiome revealed by metagenomics and culture.</title>
        <authorList>
            <person name="Gilroy R."/>
            <person name="Ravi A."/>
            <person name="Getino M."/>
            <person name="Pursley I."/>
            <person name="Horton D.L."/>
            <person name="Alikhan N.F."/>
            <person name="Baker D."/>
            <person name="Gharbi K."/>
            <person name="Hall N."/>
            <person name="Watson M."/>
            <person name="Adriaenssens E.M."/>
            <person name="Foster-Nyarko E."/>
            <person name="Jarju S."/>
            <person name="Secka A."/>
            <person name="Antonio M."/>
            <person name="Oren A."/>
            <person name="Chaudhuri R.R."/>
            <person name="La Ragione R."/>
            <person name="Hildebrand F."/>
            <person name="Pallen M.J."/>
        </authorList>
    </citation>
    <scope>NUCLEOTIDE SEQUENCE</scope>
    <source>
        <strain evidence="12">3924</strain>
    </source>
</reference>
<feature type="binding site" evidence="8">
    <location>
        <position position="13"/>
    </location>
    <ligand>
        <name>[4Fe-4S] cluster</name>
        <dbReference type="ChEBI" id="CHEBI:49883"/>
        <label>1</label>
    </ligand>
</feature>
<dbReference type="Pfam" id="PF18693">
    <property type="entry name" value="TRAM_2"/>
    <property type="match status" value="1"/>
</dbReference>
<evidence type="ECO:0000259" key="10">
    <source>
        <dbReference type="PROSITE" id="PS51449"/>
    </source>
</evidence>
<dbReference type="GO" id="GO:0005840">
    <property type="term" value="C:ribosome"/>
    <property type="evidence" value="ECO:0007669"/>
    <property type="project" value="UniProtKB-KW"/>
</dbReference>
<dbReference type="SMART" id="SM00729">
    <property type="entry name" value="Elp3"/>
    <property type="match status" value="1"/>
</dbReference>
<dbReference type="GO" id="GO:0035599">
    <property type="term" value="F:aspartic acid methylthiotransferase activity"/>
    <property type="evidence" value="ECO:0007669"/>
    <property type="project" value="TreeGrafter"/>
</dbReference>
<dbReference type="GO" id="GO:0051539">
    <property type="term" value="F:4 iron, 4 sulfur cluster binding"/>
    <property type="evidence" value="ECO:0007669"/>
    <property type="project" value="UniProtKB-UniRule"/>
</dbReference>
<evidence type="ECO:0000256" key="7">
    <source>
        <dbReference type="ARBA" id="ARBA00023014"/>
    </source>
</evidence>
<feature type="domain" description="TRAM" evidence="9">
    <location>
        <begin position="366"/>
        <end position="432"/>
    </location>
</feature>
<comment type="similarity">
    <text evidence="8">Belongs to the methylthiotransferase family. RimO subfamily.</text>
</comment>
<dbReference type="Gene3D" id="3.40.50.12160">
    <property type="entry name" value="Methylthiotransferase, N-terminal domain"/>
    <property type="match status" value="1"/>
</dbReference>
<dbReference type="InterPro" id="IPR007197">
    <property type="entry name" value="rSAM"/>
</dbReference>
<dbReference type="Pfam" id="PF04055">
    <property type="entry name" value="Radical_SAM"/>
    <property type="match status" value="1"/>
</dbReference>
<dbReference type="SFLD" id="SFLDF00274">
    <property type="entry name" value="ribosomal_protein_S12_methylth"/>
    <property type="match status" value="1"/>
</dbReference>
<feature type="binding site" evidence="8">
    <location>
        <position position="85"/>
    </location>
    <ligand>
        <name>[4Fe-4S] cluster</name>
        <dbReference type="ChEBI" id="CHEBI:49883"/>
        <label>1</label>
    </ligand>
</feature>
<keyword evidence="4 8" id="KW-0949">S-adenosyl-L-methionine</keyword>
<proteinExistence type="inferred from homology"/>
<evidence type="ECO:0000313" key="13">
    <source>
        <dbReference type="Proteomes" id="UP000712007"/>
    </source>
</evidence>
<dbReference type="SFLD" id="SFLDG01082">
    <property type="entry name" value="B12-binding_domain_containing"/>
    <property type="match status" value="1"/>
</dbReference>
<feature type="domain" description="Radical SAM core" evidence="11">
    <location>
        <begin position="132"/>
        <end position="363"/>
    </location>
</feature>
<dbReference type="InterPro" id="IPR002792">
    <property type="entry name" value="TRAM_dom"/>
</dbReference>
<dbReference type="PANTHER" id="PTHR43837:SF1">
    <property type="entry name" value="RIBOSOMAL PROTEIN US12 METHYLTHIOTRANSFERASE RIMO"/>
    <property type="match status" value="1"/>
</dbReference>
<dbReference type="Gene3D" id="3.80.30.20">
    <property type="entry name" value="tm_1862 like domain"/>
    <property type="match status" value="1"/>
</dbReference>
<gene>
    <name evidence="8 12" type="primary">rimO</name>
    <name evidence="12" type="ORF">IAC51_08475</name>
</gene>
<feature type="binding site" evidence="8">
    <location>
        <position position="51"/>
    </location>
    <ligand>
        <name>[4Fe-4S] cluster</name>
        <dbReference type="ChEBI" id="CHEBI:49883"/>
        <label>1</label>
    </ligand>
</feature>
<dbReference type="SFLD" id="SFLDG01061">
    <property type="entry name" value="methylthiotransferase"/>
    <property type="match status" value="1"/>
</dbReference>
<dbReference type="InterPro" id="IPR005839">
    <property type="entry name" value="Methylthiotransferase"/>
</dbReference>
<evidence type="ECO:0000256" key="1">
    <source>
        <dbReference type="ARBA" id="ARBA00022485"/>
    </source>
</evidence>
<sequence length="438" mass="50099">MVKNRVDIITLGCSKNLVDSERLMAQFRRLGYEVYHDSSDVKGAVVVVNTCGFIGDAKEESVNMILELAAAKKRRKIGRLFVMGCLSERYARELREEISEVDAFYGKFDWPGILRELGQEFDDATGDERILTTPAHYAYLKIGEGCSRTCSYCAIPIITGKYRSRRFEDIVTEAESLVAKGVKEIQLIAQDLTFYGIDLYKENRLAELIDALASIEGLRWLRLHYAYPAHFPYDILPVMRRHANVCAYLDIALQHISDNMLRLMRRNVTKAETYALLKRIREEVPGIHIRTTLLVGHPGETEEDFEELKEFVSEMRFERLGTFAYSDEEGTYANINYKDDVPDDVKQARLEEIMTLQEAVAEEIGAEKVGRVMTVVIDREEDDFYVGRTEYDSPEVDGEVLIDKSMELMPGEFYKVRITGSEMYDLYAEPIGVALVDE</sequence>
<dbReference type="Pfam" id="PF00919">
    <property type="entry name" value="UPF0004"/>
    <property type="match status" value="1"/>
</dbReference>
<dbReference type="InterPro" id="IPR012340">
    <property type="entry name" value="NA-bd_OB-fold"/>
</dbReference>
<reference evidence="12" key="1">
    <citation type="submission" date="2020-10" db="EMBL/GenBank/DDBJ databases">
        <authorList>
            <person name="Gilroy R."/>
        </authorList>
    </citation>
    <scope>NUCLEOTIDE SEQUENCE</scope>
    <source>
        <strain evidence="12">3924</strain>
    </source>
</reference>
<protein>
    <recommendedName>
        <fullName evidence="8">Ribosomal protein uS12 methylthiotransferase RimO</fullName>
        <shortName evidence="8">uS12 MTTase</shortName>
        <shortName evidence="8">uS12 methylthiotransferase</shortName>
        <ecNumber evidence="8">2.8.4.4</ecNumber>
    </recommendedName>
    <alternativeName>
        <fullName evidence="8">Ribosomal protein uS12 (aspartate-C(3))-methylthiotransferase</fullName>
    </alternativeName>
    <alternativeName>
        <fullName evidence="8">Ribosome maturation factor RimO</fullName>
    </alternativeName>
</protein>
<feature type="domain" description="MTTase N-terminal" evidence="10">
    <location>
        <begin position="4"/>
        <end position="126"/>
    </location>
</feature>
<dbReference type="InterPro" id="IPR058240">
    <property type="entry name" value="rSAM_sf"/>
</dbReference>
<dbReference type="AlphaFoldDB" id="A0A940DLE8"/>
<evidence type="ECO:0000259" key="11">
    <source>
        <dbReference type="PROSITE" id="PS51918"/>
    </source>
</evidence>
<feature type="binding site" evidence="8">
    <location>
        <position position="146"/>
    </location>
    <ligand>
        <name>[4Fe-4S] cluster</name>
        <dbReference type="ChEBI" id="CHEBI:49883"/>
        <label>2</label>
        <note>4Fe-4S-S-AdoMet</note>
    </ligand>
</feature>
<comment type="catalytic activity">
    <reaction evidence="8">
        <text>L-aspartate(89)-[ribosomal protein uS12]-hydrogen + (sulfur carrier)-SH + AH2 + 2 S-adenosyl-L-methionine = 3-methylsulfanyl-L-aspartate(89)-[ribosomal protein uS12]-hydrogen + (sulfur carrier)-H + 5'-deoxyadenosine + L-methionine + A + S-adenosyl-L-homocysteine + 2 H(+)</text>
        <dbReference type="Rhea" id="RHEA:37087"/>
        <dbReference type="Rhea" id="RHEA-COMP:10460"/>
        <dbReference type="Rhea" id="RHEA-COMP:10461"/>
        <dbReference type="Rhea" id="RHEA-COMP:14737"/>
        <dbReference type="Rhea" id="RHEA-COMP:14739"/>
        <dbReference type="ChEBI" id="CHEBI:13193"/>
        <dbReference type="ChEBI" id="CHEBI:15378"/>
        <dbReference type="ChEBI" id="CHEBI:17319"/>
        <dbReference type="ChEBI" id="CHEBI:17499"/>
        <dbReference type="ChEBI" id="CHEBI:29917"/>
        <dbReference type="ChEBI" id="CHEBI:29961"/>
        <dbReference type="ChEBI" id="CHEBI:57844"/>
        <dbReference type="ChEBI" id="CHEBI:57856"/>
        <dbReference type="ChEBI" id="CHEBI:59789"/>
        <dbReference type="ChEBI" id="CHEBI:64428"/>
        <dbReference type="ChEBI" id="CHEBI:73599"/>
        <dbReference type="EC" id="2.8.4.4"/>
    </reaction>
</comment>
<keyword evidence="3 8" id="KW-0808">Transferase</keyword>
<comment type="subcellular location">
    <subcellularLocation>
        <location evidence="8">Cytoplasm</location>
    </subcellularLocation>
</comment>
<dbReference type="CDD" id="cd01335">
    <property type="entry name" value="Radical_SAM"/>
    <property type="match status" value="1"/>
</dbReference>
<dbReference type="SUPFAM" id="SSF102114">
    <property type="entry name" value="Radical SAM enzymes"/>
    <property type="match status" value="1"/>
</dbReference>
<keyword evidence="12" id="KW-0689">Ribosomal protein</keyword>
<feature type="binding site" evidence="8">
    <location>
        <position position="153"/>
    </location>
    <ligand>
        <name>[4Fe-4S] cluster</name>
        <dbReference type="ChEBI" id="CHEBI:49883"/>
        <label>2</label>
        <note>4Fe-4S-S-AdoMet</note>
    </ligand>
</feature>
<dbReference type="GO" id="GO:0103039">
    <property type="term" value="F:protein methylthiotransferase activity"/>
    <property type="evidence" value="ECO:0007669"/>
    <property type="project" value="UniProtKB-EC"/>
</dbReference>
<dbReference type="Proteomes" id="UP000712007">
    <property type="component" value="Unassembled WGS sequence"/>
</dbReference>
<dbReference type="PROSITE" id="PS51449">
    <property type="entry name" value="MTTASE_N"/>
    <property type="match status" value="1"/>
</dbReference>
<comment type="caution">
    <text evidence="12">The sequence shown here is derived from an EMBL/GenBank/DDBJ whole genome shotgun (WGS) entry which is preliminary data.</text>
</comment>
<evidence type="ECO:0000256" key="4">
    <source>
        <dbReference type="ARBA" id="ARBA00022691"/>
    </source>
</evidence>